<dbReference type="EMBL" id="KT625420">
    <property type="protein sequence ID" value="ALO63465.1"/>
    <property type="molecule type" value="Genomic_DNA"/>
</dbReference>
<sequence length="268" mass="28974">MIEKKTVLVKATGRRKEAVAQVIMKKGTGLFFINNKPAQVYLQNNSSCILAIKAPFETVQNYQNQMILSDSGNKKKIEHREISESSNNIKNLGGGNSGSLSGTNLRLMDNQAGLSSIAGTDAGTTFLPTLSNLNPNHYNELEESSQNNLKNTFFDASKIDTIVKVSGGGLIGQAEAIKLAVARAICSLNSGNQISLSSLNIKSNIDSTGNNISETGTLNEVNLNGGVTATKLKKSLKSQGLLTQDSRVKERRKYGLKKARKATQYHKR</sequence>
<proteinExistence type="inferred from homology"/>
<dbReference type="PROSITE" id="PS00360">
    <property type="entry name" value="RIBOSOMAL_S9"/>
    <property type="match status" value="1"/>
</dbReference>
<dbReference type="GO" id="GO:0006412">
    <property type="term" value="P:translation"/>
    <property type="evidence" value="ECO:0007669"/>
    <property type="project" value="InterPro"/>
</dbReference>
<geneLocation type="chloroplast" evidence="7"/>
<keyword evidence="3 6" id="KW-0687">Ribonucleoprotein</keyword>
<evidence type="ECO:0000313" key="7">
    <source>
        <dbReference type="EMBL" id="ALO63465.1"/>
    </source>
</evidence>
<dbReference type="PANTHER" id="PTHR21569">
    <property type="entry name" value="RIBOSOMAL PROTEIN S9"/>
    <property type="match status" value="1"/>
</dbReference>
<organism evidence="7">
    <name type="scientific">Staurocarteria cerasiformis</name>
    <name type="common">Green alga</name>
    <name type="synonym">Carteria cerasiformis</name>
    <dbReference type="NCBI Taxonomy" id="69401"/>
    <lineage>
        <taxon>Eukaryota</taxon>
        <taxon>Viridiplantae</taxon>
        <taxon>Chlorophyta</taxon>
        <taxon>core chlorophytes</taxon>
        <taxon>Chlorophyceae</taxon>
        <taxon>CS clade</taxon>
        <taxon>Chlamydomonadales</taxon>
        <taxon>Chlamydomonadaceae</taxon>
        <taxon>Staurocarteria</taxon>
    </lineage>
</organism>
<dbReference type="GeneID" id="26378964"/>
<dbReference type="Gene3D" id="3.30.230.10">
    <property type="match status" value="2"/>
</dbReference>
<dbReference type="PANTHER" id="PTHR21569:SF1">
    <property type="entry name" value="SMALL RIBOSOMAL SUBUNIT PROTEIN US9M"/>
    <property type="match status" value="1"/>
</dbReference>
<evidence type="ECO:0000256" key="2">
    <source>
        <dbReference type="ARBA" id="ARBA00022980"/>
    </source>
</evidence>
<keyword evidence="7" id="KW-0934">Plastid</keyword>
<keyword evidence="2 6" id="KW-0689">Ribosomal protein</keyword>
<dbReference type="GO" id="GO:0003723">
    <property type="term" value="F:RNA binding"/>
    <property type="evidence" value="ECO:0007669"/>
    <property type="project" value="TreeGrafter"/>
</dbReference>
<reference evidence="7" key="1">
    <citation type="journal article" date="2015" name="BMC Evol. Biol.">
        <title>Chloroplast phylogenomic analysis of chlorophyte green algae identifies a novel lineage sister to the Sphaeropleales (Chlorophyceae).</title>
        <authorList>
            <person name="Lemieux C."/>
            <person name="Vincent A.T."/>
            <person name="Labarre A."/>
            <person name="Otis C."/>
            <person name="Turmel M."/>
        </authorList>
    </citation>
    <scope>NUCLEOTIDE SEQUENCE</scope>
</reference>
<dbReference type="SUPFAM" id="SSF54211">
    <property type="entry name" value="Ribosomal protein S5 domain 2-like"/>
    <property type="match status" value="3"/>
</dbReference>
<evidence type="ECO:0000256" key="5">
    <source>
        <dbReference type="ARBA" id="ARBA00035437"/>
    </source>
</evidence>
<dbReference type="RefSeq" id="YP_009185139.1">
    <property type="nucleotide sequence ID" value="NC_028585.1"/>
</dbReference>
<protein>
    <recommendedName>
        <fullName evidence="4">Small ribosomal subunit protein uS9c</fullName>
    </recommendedName>
    <alternativeName>
        <fullName evidence="5">30S ribosomal protein S9, chloroplastic</fullName>
    </alternativeName>
</protein>
<name>A0A0S2LQJ5_STACE</name>
<dbReference type="InterPro" id="IPR020574">
    <property type="entry name" value="Ribosomal_uS9_CS"/>
</dbReference>
<gene>
    <name evidence="7" type="primary">rps9</name>
</gene>
<evidence type="ECO:0000256" key="4">
    <source>
        <dbReference type="ARBA" id="ARBA00035152"/>
    </source>
</evidence>
<dbReference type="GO" id="GO:0003735">
    <property type="term" value="F:structural constituent of ribosome"/>
    <property type="evidence" value="ECO:0007669"/>
    <property type="project" value="InterPro"/>
</dbReference>
<dbReference type="InterPro" id="IPR014721">
    <property type="entry name" value="Ribsml_uS5_D2-typ_fold_subgr"/>
</dbReference>
<evidence type="ECO:0000256" key="3">
    <source>
        <dbReference type="ARBA" id="ARBA00023274"/>
    </source>
</evidence>
<accession>A0A0S2LQJ5</accession>
<dbReference type="Pfam" id="PF00380">
    <property type="entry name" value="Ribosomal_S9"/>
    <property type="match status" value="3"/>
</dbReference>
<evidence type="ECO:0000256" key="1">
    <source>
        <dbReference type="ARBA" id="ARBA00005251"/>
    </source>
</evidence>
<comment type="similarity">
    <text evidence="1 6">Belongs to the universal ribosomal protein uS9 family.</text>
</comment>
<evidence type="ECO:0000256" key="6">
    <source>
        <dbReference type="RuleBase" id="RU003815"/>
    </source>
</evidence>
<keyword evidence="7" id="KW-0150">Chloroplast</keyword>
<dbReference type="InterPro" id="IPR020568">
    <property type="entry name" value="Ribosomal_Su5_D2-typ_SF"/>
</dbReference>
<dbReference type="InterPro" id="IPR000754">
    <property type="entry name" value="Ribosomal_uS9"/>
</dbReference>
<dbReference type="GO" id="GO:0015935">
    <property type="term" value="C:small ribosomal subunit"/>
    <property type="evidence" value="ECO:0007669"/>
    <property type="project" value="TreeGrafter"/>
</dbReference>
<dbReference type="AlphaFoldDB" id="A0A0S2LQJ5"/>